<keyword evidence="3" id="KW-1185">Reference proteome</keyword>
<dbReference type="AlphaFoldDB" id="A0A195ENE6"/>
<dbReference type="Proteomes" id="UP000078492">
    <property type="component" value="Unassembled WGS sequence"/>
</dbReference>
<gene>
    <name evidence="2" type="ORF">ALC57_00971</name>
</gene>
<reference evidence="2 3" key="1">
    <citation type="submission" date="2015-09" db="EMBL/GenBank/DDBJ databases">
        <title>Trachymyrmex cornetzi WGS genome.</title>
        <authorList>
            <person name="Nygaard S."/>
            <person name="Hu H."/>
            <person name="Boomsma J."/>
            <person name="Zhang G."/>
        </authorList>
    </citation>
    <scope>NUCLEOTIDE SEQUENCE [LARGE SCALE GENOMIC DNA]</scope>
    <source>
        <strain evidence="2">Tcor2-1</strain>
        <tissue evidence="2">Whole body</tissue>
    </source>
</reference>
<feature type="compositionally biased region" description="Basic residues" evidence="1">
    <location>
        <begin position="70"/>
        <end position="82"/>
    </location>
</feature>
<protein>
    <submittedName>
        <fullName evidence="2">Uncharacterized protein</fullName>
    </submittedName>
</protein>
<name>A0A195ENE6_9HYME</name>
<evidence type="ECO:0000313" key="3">
    <source>
        <dbReference type="Proteomes" id="UP000078492"/>
    </source>
</evidence>
<feature type="region of interest" description="Disordered" evidence="1">
    <location>
        <begin position="69"/>
        <end position="91"/>
    </location>
</feature>
<evidence type="ECO:0000313" key="2">
    <source>
        <dbReference type="EMBL" id="KYN29708.1"/>
    </source>
</evidence>
<proteinExistence type="predicted"/>
<sequence>MSGRAWKREGMSRAVHNLVQDIARECNPLTLHRPSSYRCLPYMLDGTTVRDSYICFRFEILNSPAENHVRQVKRSRQWKRSGRNASRYTPS</sequence>
<evidence type="ECO:0000256" key="1">
    <source>
        <dbReference type="SAM" id="MobiDB-lite"/>
    </source>
</evidence>
<dbReference type="EMBL" id="KQ978625">
    <property type="protein sequence ID" value="KYN29708.1"/>
    <property type="molecule type" value="Genomic_DNA"/>
</dbReference>
<organism evidence="2 3">
    <name type="scientific">Trachymyrmex cornetzi</name>
    <dbReference type="NCBI Taxonomy" id="471704"/>
    <lineage>
        <taxon>Eukaryota</taxon>
        <taxon>Metazoa</taxon>
        <taxon>Ecdysozoa</taxon>
        <taxon>Arthropoda</taxon>
        <taxon>Hexapoda</taxon>
        <taxon>Insecta</taxon>
        <taxon>Pterygota</taxon>
        <taxon>Neoptera</taxon>
        <taxon>Endopterygota</taxon>
        <taxon>Hymenoptera</taxon>
        <taxon>Apocrita</taxon>
        <taxon>Aculeata</taxon>
        <taxon>Formicoidea</taxon>
        <taxon>Formicidae</taxon>
        <taxon>Myrmicinae</taxon>
        <taxon>Trachymyrmex</taxon>
    </lineage>
</organism>
<accession>A0A195ENE6</accession>